<dbReference type="Proteomes" id="UP000436822">
    <property type="component" value="Unassembled WGS sequence"/>
</dbReference>
<dbReference type="InterPro" id="IPR052917">
    <property type="entry name" value="Stress-Dev_Protein"/>
</dbReference>
<comment type="caution">
    <text evidence="2">The sequence shown here is derived from an EMBL/GenBank/DDBJ whole genome shotgun (WGS) entry which is preliminary data.</text>
</comment>
<dbReference type="EMBL" id="BLJE01000001">
    <property type="protein sequence ID" value="GFE63370.1"/>
    <property type="molecule type" value="Genomic_DNA"/>
</dbReference>
<dbReference type="PANTHER" id="PTHR34818:SF1">
    <property type="entry name" value="PROTEIN BLI-3"/>
    <property type="match status" value="1"/>
</dbReference>
<dbReference type="PANTHER" id="PTHR34818">
    <property type="entry name" value="PROTEIN BLI-3"/>
    <property type="match status" value="1"/>
</dbReference>
<dbReference type="Pfam" id="PF16242">
    <property type="entry name" value="Pyrid_ox_like"/>
    <property type="match status" value="1"/>
</dbReference>
<dbReference type="OrthoDB" id="1432662at2"/>
<evidence type="ECO:0000313" key="3">
    <source>
        <dbReference type="Proteomes" id="UP000436822"/>
    </source>
</evidence>
<name>A0A6N6JBY9_9RHOB</name>
<evidence type="ECO:0000313" key="2">
    <source>
        <dbReference type="EMBL" id="GFE63370.1"/>
    </source>
</evidence>
<gene>
    <name evidence="2" type="ORF">KIN_04440</name>
</gene>
<dbReference type="RefSeq" id="WP_159804312.1">
    <property type="nucleotide sequence ID" value="NZ_BLJE01000001.1"/>
</dbReference>
<proteinExistence type="predicted"/>
<accession>A0A6N6JBY9</accession>
<sequence length="169" mass="18721">MADTDLTKEDATKQLFDQLDDLRAGMLGIEGSGQHMQPMTHYFDRETQELWFITSRDTDLVRAVGQGNTAHFTIQSTDQDYYSCMSGPITQSSDEAKLDEIWSAVAAAWFENGREDADVTLLHMPLREAAVWASSGNPLVFGLEILRANMSSDTADVGEHRVINFATAA</sequence>
<feature type="domain" description="General stress protein FMN-binding split barrel" evidence="1">
    <location>
        <begin position="10"/>
        <end position="155"/>
    </location>
</feature>
<dbReference type="InterPro" id="IPR038725">
    <property type="entry name" value="YdaG_split_barrel_FMN-bd"/>
</dbReference>
<protein>
    <recommendedName>
        <fullName evidence="1">General stress protein FMN-binding split barrel domain-containing protein</fullName>
    </recommendedName>
</protein>
<reference evidence="2 3" key="1">
    <citation type="submission" date="2019-12" db="EMBL/GenBank/DDBJ databases">
        <title>Litoreibacter badius sp. nov., a novel bacteriochlorophyll a-containing bacterium in the genus Litoreibacter.</title>
        <authorList>
            <person name="Kanamuro M."/>
            <person name="Takabe Y."/>
            <person name="Mori K."/>
            <person name="Takaichi S."/>
            <person name="Hanada S."/>
        </authorList>
    </citation>
    <scope>NUCLEOTIDE SEQUENCE [LARGE SCALE GENOMIC DNA]</scope>
    <source>
        <strain evidence="2 3">K6</strain>
    </source>
</reference>
<evidence type="ECO:0000259" key="1">
    <source>
        <dbReference type="Pfam" id="PF16242"/>
    </source>
</evidence>
<organism evidence="2 3">
    <name type="scientific">Litoreibacter roseus</name>
    <dbReference type="NCBI Taxonomy" id="2601869"/>
    <lineage>
        <taxon>Bacteria</taxon>
        <taxon>Pseudomonadati</taxon>
        <taxon>Pseudomonadota</taxon>
        <taxon>Alphaproteobacteria</taxon>
        <taxon>Rhodobacterales</taxon>
        <taxon>Roseobacteraceae</taxon>
        <taxon>Litoreibacter</taxon>
    </lineage>
</organism>
<keyword evidence="3" id="KW-1185">Reference proteome</keyword>
<dbReference type="InterPro" id="IPR012349">
    <property type="entry name" value="Split_barrel_FMN-bd"/>
</dbReference>
<dbReference type="Gene3D" id="2.30.110.10">
    <property type="entry name" value="Electron Transport, Fmn-binding Protein, Chain A"/>
    <property type="match status" value="1"/>
</dbReference>
<dbReference type="AlphaFoldDB" id="A0A6N6JBY9"/>
<dbReference type="SUPFAM" id="SSF50475">
    <property type="entry name" value="FMN-binding split barrel"/>
    <property type="match status" value="1"/>
</dbReference>